<sequence length="226" mass="25348">MSTLLRLFVKNHPDGCPTFEVTAAPEILQYLFPQKTHPGCEPCPFAIKLIPTSTQERVADLSSVLNTRQLKPNEDHYMLLPSAHRVRAILATQPALYPPPSAHPIHLRLPRDSSPFSPLEQDPDLSLLPGYRRIWIHPTDVAEYFNEMGYRYIGSHVESCGNMGEICDIHTYVGGEKLKALFGMLTPPHEAMEESLGTPISAAQFGFSNYCEQDELHILVLNVSRD</sequence>
<name>A0ACC2WGA5_9TREE</name>
<dbReference type="EMBL" id="JASBWR010000015">
    <property type="protein sequence ID" value="KAJ9109871.1"/>
    <property type="molecule type" value="Genomic_DNA"/>
</dbReference>
<reference evidence="1" key="1">
    <citation type="submission" date="2023-04" db="EMBL/GenBank/DDBJ databases">
        <title>Draft Genome sequencing of Naganishia species isolated from polar environments using Oxford Nanopore Technology.</title>
        <authorList>
            <person name="Leo P."/>
            <person name="Venkateswaran K."/>
        </authorList>
    </citation>
    <scope>NUCLEOTIDE SEQUENCE</scope>
    <source>
        <strain evidence="1">MNA-CCFEE 5261</strain>
    </source>
</reference>
<proteinExistence type="predicted"/>
<evidence type="ECO:0000313" key="1">
    <source>
        <dbReference type="EMBL" id="KAJ9109871.1"/>
    </source>
</evidence>
<comment type="caution">
    <text evidence="1">The sequence shown here is derived from an EMBL/GenBank/DDBJ whole genome shotgun (WGS) entry which is preliminary data.</text>
</comment>
<gene>
    <name evidence="1" type="ORF">QFC19_001850</name>
</gene>
<protein>
    <submittedName>
        <fullName evidence="1">Uncharacterized protein</fullName>
    </submittedName>
</protein>
<evidence type="ECO:0000313" key="2">
    <source>
        <dbReference type="Proteomes" id="UP001241377"/>
    </source>
</evidence>
<dbReference type="Proteomes" id="UP001241377">
    <property type="component" value="Unassembled WGS sequence"/>
</dbReference>
<keyword evidence="2" id="KW-1185">Reference proteome</keyword>
<organism evidence="1 2">
    <name type="scientific">Naganishia cerealis</name>
    <dbReference type="NCBI Taxonomy" id="610337"/>
    <lineage>
        <taxon>Eukaryota</taxon>
        <taxon>Fungi</taxon>
        <taxon>Dikarya</taxon>
        <taxon>Basidiomycota</taxon>
        <taxon>Agaricomycotina</taxon>
        <taxon>Tremellomycetes</taxon>
        <taxon>Filobasidiales</taxon>
        <taxon>Filobasidiaceae</taxon>
        <taxon>Naganishia</taxon>
    </lineage>
</organism>
<accession>A0ACC2WGA5</accession>